<name>A0A433QVL2_9FUNG</name>
<proteinExistence type="predicted"/>
<feature type="compositionally biased region" description="Low complexity" evidence="1">
    <location>
        <begin position="274"/>
        <end position="306"/>
    </location>
</feature>
<evidence type="ECO:0000259" key="2">
    <source>
        <dbReference type="Pfam" id="PF01370"/>
    </source>
</evidence>
<dbReference type="EMBL" id="RBNJ01000921">
    <property type="protein sequence ID" value="RUS33798.1"/>
    <property type="molecule type" value="Genomic_DNA"/>
</dbReference>
<dbReference type="Proteomes" id="UP000274822">
    <property type="component" value="Unassembled WGS sequence"/>
</dbReference>
<dbReference type="Gene3D" id="3.40.50.720">
    <property type="entry name" value="NAD(P)-binding Rossmann-like Domain"/>
    <property type="match status" value="2"/>
</dbReference>
<evidence type="ECO:0000313" key="3">
    <source>
        <dbReference type="EMBL" id="RUS33798.1"/>
    </source>
</evidence>
<evidence type="ECO:0000313" key="4">
    <source>
        <dbReference type="Proteomes" id="UP000274822"/>
    </source>
</evidence>
<dbReference type="InterPro" id="IPR001509">
    <property type="entry name" value="Epimerase_deHydtase"/>
</dbReference>
<feature type="domain" description="NAD-dependent epimerase/dehydratase" evidence="2">
    <location>
        <begin position="320"/>
        <end position="400"/>
    </location>
</feature>
<feature type="domain" description="NAD-dependent epimerase/dehydratase" evidence="2">
    <location>
        <begin position="112"/>
        <end position="204"/>
    </location>
</feature>
<dbReference type="SUPFAM" id="SSF51735">
    <property type="entry name" value="NAD(P)-binding Rossmann-fold domains"/>
    <property type="match status" value="1"/>
</dbReference>
<dbReference type="PANTHER" id="PTHR43245:SF11">
    <property type="entry name" value="LD23561P"/>
    <property type="match status" value="1"/>
</dbReference>
<dbReference type="InterPro" id="IPR050177">
    <property type="entry name" value="Lipid_A_modif_metabolic_enz"/>
</dbReference>
<dbReference type="Pfam" id="PF01370">
    <property type="entry name" value="Epimerase"/>
    <property type="match status" value="2"/>
</dbReference>
<keyword evidence="4" id="KW-1185">Reference proteome</keyword>
<accession>A0A433QVL2</accession>
<reference evidence="3 4" key="1">
    <citation type="journal article" date="2018" name="New Phytol.">
        <title>Phylogenomics of Endogonaceae and evolution of mycorrhizas within Mucoromycota.</title>
        <authorList>
            <person name="Chang Y."/>
            <person name="Desiro A."/>
            <person name="Na H."/>
            <person name="Sandor L."/>
            <person name="Lipzen A."/>
            <person name="Clum A."/>
            <person name="Barry K."/>
            <person name="Grigoriev I.V."/>
            <person name="Martin F.M."/>
            <person name="Stajich J.E."/>
            <person name="Smith M.E."/>
            <person name="Bonito G."/>
            <person name="Spatafora J.W."/>
        </authorList>
    </citation>
    <scope>NUCLEOTIDE SEQUENCE [LARGE SCALE GENOMIC DNA]</scope>
    <source>
        <strain evidence="3 4">AD002</strain>
    </source>
</reference>
<feature type="region of interest" description="Disordered" evidence="1">
    <location>
        <begin position="271"/>
        <end position="307"/>
    </location>
</feature>
<dbReference type="InterPro" id="IPR036291">
    <property type="entry name" value="NAD(P)-bd_dom_sf"/>
</dbReference>
<organism evidence="3 4">
    <name type="scientific">Jimgerdemannia flammicorona</name>
    <dbReference type="NCBI Taxonomy" id="994334"/>
    <lineage>
        <taxon>Eukaryota</taxon>
        <taxon>Fungi</taxon>
        <taxon>Fungi incertae sedis</taxon>
        <taxon>Mucoromycota</taxon>
        <taxon>Mucoromycotina</taxon>
        <taxon>Endogonomycetes</taxon>
        <taxon>Endogonales</taxon>
        <taxon>Endogonaceae</taxon>
        <taxon>Jimgerdemannia</taxon>
    </lineage>
</organism>
<gene>
    <name evidence="3" type="ORF">BC938DRAFT_483812</name>
</gene>
<protein>
    <recommendedName>
        <fullName evidence="2">NAD-dependent epimerase/dehydratase domain-containing protein</fullName>
    </recommendedName>
</protein>
<dbReference type="AlphaFoldDB" id="A0A433QVL2"/>
<evidence type="ECO:0000256" key="1">
    <source>
        <dbReference type="SAM" id="MobiDB-lite"/>
    </source>
</evidence>
<dbReference type="PANTHER" id="PTHR43245">
    <property type="entry name" value="BIFUNCTIONAL POLYMYXIN RESISTANCE PROTEIN ARNA"/>
    <property type="match status" value="1"/>
</dbReference>
<sequence length="440" mass="49106">MSHPIVHTCKCEVDVVVGDSSEVILGWGWSLGFGGVGGGVGGEGSEGGIGQNGLCVYWDNDQGSVMVSWLVGVIPSSQDAEFFKGRSGTCWDTMDFGCGVMLCVQPIMSPAILVLGGVGFIGRNFVAYVVENNLADTVRVVDKVLPQTAYFSERSKKTFEKVEFMQGNLINPDSIEKCYTRADGEQFDYVFNFAGETKYSQTEELYIGTNEGMKEGDIRIPHYYREHVDKDMLHSTNILQSALVDQRSNFNRYHCPLTPHSLSRFPRFTSRKFTTSPSSAPRKPPSATSRSLLNSRRPRSTTATSTEDSKISPWTLVAKYKYKAEEELRKIKGLNLIVLRPALVYGPSAILGITPRLIMGRVYKQLNEEMKLLWNESLRINTVHVEDVCRATWHVANWFVENGKVGSGESFVFNLADKGDTSECWRCLFFGRLTEVMEGI</sequence>
<comment type="caution">
    <text evidence="3">The sequence shown here is derived from an EMBL/GenBank/DDBJ whole genome shotgun (WGS) entry which is preliminary data.</text>
</comment>